<name>A0A9P6X8B6_RHIOR</name>
<comment type="similarity">
    <text evidence="2">Belongs to the importin beta family.</text>
</comment>
<evidence type="ECO:0000256" key="2">
    <source>
        <dbReference type="ARBA" id="ARBA00007991"/>
    </source>
</evidence>
<keyword evidence="3" id="KW-0813">Transport</keyword>
<dbReference type="EMBL" id="JAANQT010000936">
    <property type="protein sequence ID" value="KAG1307493.1"/>
    <property type="molecule type" value="Genomic_DNA"/>
</dbReference>
<dbReference type="InterPro" id="IPR011989">
    <property type="entry name" value="ARM-like"/>
</dbReference>
<protein>
    <recommendedName>
        <fullName evidence="5">Importin N-terminal domain-containing protein</fullName>
    </recommendedName>
</protein>
<keyword evidence="4" id="KW-0539">Nucleus</keyword>
<dbReference type="Pfam" id="PF25758">
    <property type="entry name" value="TPR_IPO11"/>
    <property type="match status" value="1"/>
</dbReference>
<dbReference type="AlphaFoldDB" id="A0A9P6X8B6"/>
<dbReference type="InterPro" id="IPR016024">
    <property type="entry name" value="ARM-type_fold"/>
</dbReference>
<dbReference type="PANTHER" id="PTHR10997:SF7">
    <property type="entry name" value="IMPORTIN-11"/>
    <property type="match status" value="1"/>
</dbReference>
<evidence type="ECO:0000259" key="5">
    <source>
        <dbReference type="PROSITE" id="PS50166"/>
    </source>
</evidence>
<gene>
    <name evidence="6" type="ORF">G6F64_006776</name>
</gene>
<dbReference type="GO" id="GO:0005829">
    <property type="term" value="C:cytosol"/>
    <property type="evidence" value="ECO:0007669"/>
    <property type="project" value="TreeGrafter"/>
</dbReference>
<dbReference type="Pfam" id="PF03810">
    <property type="entry name" value="IBN_N"/>
    <property type="match status" value="1"/>
</dbReference>
<feature type="domain" description="Importin N-terminal" evidence="5">
    <location>
        <begin position="26"/>
        <end position="98"/>
    </location>
</feature>
<dbReference type="SMART" id="SM00913">
    <property type="entry name" value="IBN_N"/>
    <property type="match status" value="1"/>
</dbReference>
<evidence type="ECO:0000256" key="3">
    <source>
        <dbReference type="ARBA" id="ARBA00022448"/>
    </source>
</evidence>
<dbReference type="Gene3D" id="1.25.10.10">
    <property type="entry name" value="Leucine-rich Repeat Variant"/>
    <property type="match status" value="1"/>
</dbReference>
<organism evidence="6 7">
    <name type="scientific">Rhizopus oryzae</name>
    <name type="common">Mucormycosis agent</name>
    <name type="synonym">Rhizopus arrhizus var. delemar</name>
    <dbReference type="NCBI Taxonomy" id="64495"/>
    <lineage>
        <taxon>Eukaryota</taxon>
        <taxon>Fungi</taxon>
        <taxon>Fungi incertae sedis</taxon>
        <taxon>Mucoromycota</taxon>
        <taxon>Mucoromycotina</taxon>
        <taxon>Mucoromycetes</taxon>
        <taxon>Mucorales</taxon>
        <taxon>Mucorineae</taxon>
        <taxon>Rhizopodaceae</taxon>
        <taxon>Rhizopus</taxon>
    </lineage>
</organism>
<dbReference type="GO" id="GO:0006606">
    <property type="term" value="P:protein import into nucleus"/>
    <property type="evidence" value="ECO:0007669"/>
    <property type="project" value="TreeGrafter"/>
</dbReference>
<evidence type="ECO:0000256" key="1">
    <source>
        <dbReference type="ARBA" id="ARBA00004123"/>
    </source>
</evidence>
<dbReference type="PANTHER" id="PTHR10997">
    <property type="entry name" value="IMPORTIN-7, 8, 11"/>
    <property type="match status" value="1"/>
</dbReference>
<dbReference type="GO" id="GO:0031267">
    <property type="term" value="F:small GTPase binding"/>
    <property type="evidence" value="ECO:0007669"/>
    <property type="project" value="InterPro"/>
</dbReference>
<dbReference type="SUPFAM" id="SSF48371">
    <property type="entry name" value="ARM repeat"/>
    <property type="match status" value="1"/>
</dbReference>
<dbReference type="OrthoDB" id="361693at2759"/>
<accession>A0A9P6X8B6</accession>
<reference evidence="6" key="1">
    <citation type="journal article" date="2020" name="Microb. Genom.">
        <title>Genetic diversity of clinical and environmental Mucorales isolates obtained from an investigation of mucormycosis cases among solid organ transplant recipients.</title>
        <authorList>
            <person name="Nguyen M.H."/>
            <person name="Kaul D."/>
            <person name="Muto C."/>
            <person name="Cheng S.J."/>
            <person name="Richter R.A."/>
            <person name="Bruno V.M."/>
            <person name="Liu G."/>
            <person name="Beyhan S."/>
            <person name="Sundermann A.J."/>
            <person name="Mounaud S."/>
            <person name="Pasculle A.W."/>
            <person name="Nierman W.C."/>
            <person name="Driscoll E."/>
            <person name="Cumbie R."/>
            <person name="Clancy C.J."/>
            <person name="Dupont C.L."/>
        </authorList>
    </citation>
    <scope>NUCLEOTIDE SEQUENCE</scope>
    <source>
        <strain evidence="6">GL11</strain>
    </source>
</reference>
<comment type="caution">
    <text evidence="6">The sequence shown here is derived from an EMBL/GenBank/DDBJ whole genome shotgun (WGS) entry which is preliminary data.</text>
</comment>
<evidence type="ECO:0000256" key="4">
    <source>
        <dbReference type="ARBA" id="ARBA00023242"/>
    </source>
</evidence>
<dbReference type="InterPro" id="IPR058669">
    <property type="entry name" value="TPR_IPO7/11-like"/>
</dbReference>
<dbReference type="PROSITE" id="PS50166">
    <property type="entry name" value="IMPORTIN_B_NT"/>
    <property type="match status" value="1"/>
</dbReference>
<dbReference type="Proteomes" id="UP000716291">
    <property type="component" value="Unassembled WGS sequence"/>
</dbReference>
<keyword evidence="7" id="KW-1185">Reference proteome</keyword>
<dbReference type="GO" id="GO:0005635">
    <property type="term" value="C:nuclear envelope"/>
    <property type="evidence" value="ECO:0007669"/>
    <property type="project" value="TreeGrafter"/>
</dbReference>
<dbReference type="InterPro" id="IPR001494">
    <property type="entry name" value="Importin-beta_N"/>
</dbReference>
<sequence length="956" mass="109790">MSEAKNQLLGVLSEATSQDYYRIKQAEDMLKQWENAPTFFATLQDIFYDRTTPENMRVLSGIYLKNGIDRFWRRTAKNPIDPEEKKLIRQRLLQFMDEPNKKVCDMQSLDTKLPIDICKKLTAQNAVIISRIARLDYPQEWPDLLSILIQTIVNANNVLVHDRALETLYEVLAELSTRLLSAGRKQFASIAPNLFQAVSQVYMGYVEKTFSGLQQQHDDQLLVELDITLTCIKCLRILMVSGIKDVHKYDETRNFIGMSGKHLEQYVNSRFALLQMSSRTKTIEILESTIEEYGSLYLALQKAHPVSAVLCPAWLDIIRYYWQNIVVESNHITEGVFEQHVLQGMLLIKDTIKNSSYTSVSLDLLSVTEEEKESALEAGRLINEQIMTPDFVNVCAETLISRYMLMTPDDFEKWQEDPEGWANATDSENWEFELKPCAEMTFMNLLSKHRDHLVPIMLTLVERVADVTDQESLLFKDAVYAAIGLGVNSLYGRFDFEPFVMNRLRLEANNKDPQLNMLRRRIAWLLGKWITESMSSDCRKVIYELVLDLMVESEDLVVRLTAAHALKNAVEDWDFDIQIILPYLGTAIHLLLNMLNQVEEPDTIMKLITYLSAVMDRTGHEVVPYAGQIIQLLTPLWSPRTEPLLQSSLVVTFTKLTGVLNEQSVQLHNILIPIIRYCIDRTNEAHIYLLEDSLDLWWTMLQCTPTSTADIISLLPSALELLDYDTENLRKVLKIVDSYLMLDPSSALLPNHSIILFTKLADKVTQSREQAAAYITHTLDLAFQSVPLEVYAEPLVQSCLLNHIIILLLQGQMYGYALMNYMNLLARLSMYDGRFVLQLIELTAAQQQQESEKFLMNVLDRWLDKFDNVSQTRARKLACVGYTYLLMTGNPLVINILPNLMAVWSDVGTEMKEIEGDDEVDMEGDVFEIEDSPEKSRKNEIFHRDPVYTTDLIELI</sequence>
<evidence type="ECO:0000313" key="7">
    <source>
        <dbReference type="Proteomes" id="UP000716291"/>
    </source>
</evidence>
<evidence type="ECO:0000313" key="6">
    <source>
        <dbReference type="EMBL" id="KAG1307493.1"/>
    </source>
</evidence>
<proteinExistence type="inferred from homology"/>
<comment type="subcellular location">
    <subcellularLocation>
        <location evidence="1">Nucleus</location>
    </subcellularLocation>
</comment>